<evidence type="ECO:0000313" key="3">
    <source>
        <dbReference type="Proteomes" id="UP001220022"/>
    </source>
</evidence>
<organism evidence="2 3">
    <name type="scientific">Streptantibioticus ferralitis</name>
    <dbReference type="NCBI Taxonomy" id="236510"/>
    <lineage>
        <taxon>Bacteria</taxon>
        <taxon>Bacillati</taxon>
        <taxon>Actinomycetota</taxon>
        <taxon>Actinomycetes</taxon>
        <taxon>Kitasatosporales</taxon>
        <taxon>Streptomycetaceae</taxon>
        <taxon>Streptantibioticus</taxon>
    </lineage>
</organism>
<evidence type="ECO:0000313" key="2">
    <source>
        <dbReference type="EMBL" id="MDF2261165.1"/>
    </source>
</evidence>
<reference evidence="2 3" key="1">
    <citation type="submission" date="2023-03" db="EMBL/GenBank/DDBJ databases">
        <title>Draft genome sequence of type strain Streptomyces ferralitis JCM 14344.</title>
        <authorList>
            <person name="Klaysubun C."/>
            <person name="Duangmal K."/>
        </authorList>
    </citation>
    <scope>NUCLEOTIDE SEQUENCE [LARGE SCALE GENOMIC DNA]</scope>
    <source>
        <strain evidence="2 3">JCM 14344</strain>
    </source>
</reference>
<feature type="region of interest" description="Disordered" evidence="1">
    <location>
        <begin position="157"/>
        <end position="180"/>
    </location>
</feature>
<gene>
    <name evidence="2" type="ORF">P2L57_37240</name>
</gene>
<comment type="caution">
    <text evidence="2">The sequence shown here is derived from an EMBL/GenBank/DDBJ whole genome shotgun (WGS) entry which is preliminary data.</text>
</comment>
<proteinExistence type="predicted"/>
<evidence type="ECO:0000256" key="1">
    <source>
        <dbReference type="SAM" id="MobiDB-lite"/>
    </source>
</evidence>
<keyword evidence="3" id="KW-1185">Reference proteome</keyword>
<feature type="compositionally biased region" description="Low complexity" evidence="1">
    <location>
        <begin position="170"/>
        <end position="180"/>
    </location>
</feature>
<protein>
    <recommendedName>
        <fullName evidence="4">Sigma-70 family RNA polymerase sigma factor</fullName>
    </recommendedName>
</protein>
<feature type="compositionally biased region" description="Basic and acidic residues" evidence="1">
    <location>
        <begin position="158"/>
        <end position="169"/>
    </location>
</feature>
<dbReference type="EMBL" id="JARHTQ010000049">
    <property type="protein sequence ID" value="MDF2261165.1"/>
    <property type="molecule type" value="Genomic_DNA"/>
</dbReference>
<name>A0ABT5ZDP7_9ACTN</name>
<evidence type="ECO:0008006" key="4">
    <source>
        <dbReference type="Google" id="ProtNLM"/>
    </source>
</evidence>
<accession>A0ABT5ZDP7</accession>
<dbReference type="RefSeq" id="WP_275822493.1">
    <property type="nucleotide sequence ID" value="NZ_BAAANM010000031.1"/>
</dbReference>
<sequence length="263" mass="29055">MNRTTSSVLSARSPLAALDAAFLSLARGIRPVALPAALLTGRPSDQLLPVDEVRDRLAHPSCRPQTRERVWSETAFRARREGEPWTTVVAGFAVPGLRHTLARLPRLPHLDSCEVEQEALAGLWTELAQLDPADPLLNRRLIRAADRAAHRLIRAAQRRQDTRDGREVTTDTPPVAAAPAASTADEYTVLWQAVRNQVIAPDDADLIARTRLDQTPVEAIAAERGVSRRTIFRQRAAAEKTLVDVLRQRSHVPPQESGMTGWH</sequence>
<dbReference type="Proteomes" id="UP001220022">
    <property type="component" value="Unassembled WGS sequence"/>
</dbReference>